<sequence>MELRQTVFLSLRKSVNLLEQDLQISINLGPYSLRALQRRRNWSGGLLFNIYNIHRIPKLTRYFIIFLFINFNQTIPLQVVDKRRKLNQQMSLLTLCCQNCRENNQTTCKMNRKNLILILSVALCYQPL</sequence>
<accession>A0AA86PTY5</accession>
<dbReference type="EMBL" id="CAXDID020000302">
    <property type="protein sequence ID" value="CAL6073652.1"/>
    <property type="molecule type" value="Genomic_DNA"/>
</dbReference>
<dbReference type="AlphaFoldDB" id="A0AA86PTY5"/>
<gene>
    <name evidence="1" type="ORF">HINF_LOCUS32411</name>
    <name evidence="2" type="ORF">HINF_LOCUS56205</name>
</gene>
<dbReference type="Proteomes" id="UP001642409">
    <property type="component" value="Unassembled WGS sequence"/>
</dbReference>
<keyword evidence="3" id="KW-1185">Reference proteome</keyword>
<evidence type="ECO:0000313" key="3">
    <source>
        <dbReference type="Proteomes" id="UP001642409"/>
    </source>
</evidence>
<name>A0AA86PTY5_9EUKA</name>
<comment type="caution">
    <text evidence="1">The sequence shown here is derived from an EMBL/GenBank/DDBJ whole genome shotgun (WGS) entry which is preliminary data.</text>
</comment>
<reference evidence="1" key="1">
    <citation type="submission" date="2023-06" db="EMBL/GenBank/DDBJ databases">
        <authorList>
            <person name="Kurt Z."/>
        </authorList>
    </citation>
    <scope>NUCLEOTIDE SEQUENCE</scope>
</reference>
<protein>
    <submittedName>
        <fullName evidence="2">Hypothetical_protein</fullName>
    </submittedName>
</protein>
<organism evidence="1">
    <name type="scientific">Hexamita inflata</name>
    <dbReference type="NCBI Taxonomy" id="28002"/>
    <lineage>
        <taxon>Eukaryota</taxon>
        <taxon>Metamonada</taxon>
        <taxon>Diplomonadida</taxon>
        <taxon>Hexamitidae</taxon>
        <taxon>Hexamitinae</taxon>
        <taxon>Hexamita</taxon>
    </lineage>
</organism>
<dbReference type="EMBL" id="CATOUU010000733">
    <property type="protein sequence ID" value="CAI9944766.1"/>
    <property type="molecule type" value="Genomic_DNA"/>
</dbReference>
<proteinExistence type="predicted"/>
<reference evidence="2 3" key="2">
    <citation type="submission" date="2024-07" db="EMBL/GenBank/DDBJ databases">
        <authorList>
            <person name="Akdeniz Z."/>
        </authorList>
    </citation>
    <scope>NUCLEOTIDE SEQUENCE [LARGE SCALE GENOMIC DNA]</scope>
</reference>
<evidence type="ECO:0000313" key="1">
    <source>
        <dbReference type="EMBL" id="CAI9944766.1"/>
    </source>
</evidence>
<evidence type="ECO:0000313" key="2">
    <source>
        <dbReference type="EMBL" id="CAL6073652.1"/>
    </source>
</evidence>